<sequence>MLRTGGTALAFGIAGCSDADWTADQPDQSRDPVIPTTDPTPPVTERTLYVAPDGRAGAAGSRAEPLDSLSDAMVAATPGTTVVLRGGTYDREQTVGARNVSGVDGAPIRIVPEYGEFPVFDFARSSTGGFRFSDCHWVELHGVEIRRAPSRGLFVEDGSSHVVVQNVTVRDSGGDPDASGAGVFVLDSSAVTLSGVVSTGNYDPTSGGRNADGIAVERSPGTLVEACVAAGNSDDGFDLWRSTDVTLRRCRAFDNGWTPDGSRGGDGNGFKLGGGGDSGDNRLEFCVAYGNRVRGFDDNGATRRLTLYNCTAWNNPVNFRLGCRMTITSMPICPPHRLRNNASYRGRTAFSPLADSRANTWDLNIRDPMFASLDPDDADFLRLTAESRAVDAGVDVGLPYHGARPDLGAFEYRAG</sequence>
<evidence type="ECO:0000256" key="6">
    <source>
        <dbReference type="ARBA" id="ARBA00022837"/>
    </source>
</evidence>
<evidence type="ECO:0000256" key="4">
    <source>
        <dbReference type="ARBA" id="ARBA00022723"/>
    </source>
</evidence>
<evidence type="ECO:0000256" key="5">
    <source>
        <dbReference type="ARBA" id="ARBA00022729"/>
    </source>
</evidence>
<feature type="domain" description="Right handed beta helix" evidence="10">
    <location>
        <begin position="129"/>
        <end position="311"/>
    </location>
</feature>
<reference evidence="11" key="1">
    <citation type="submission" date="2020-11" db="EMBL/GenBank/DDBJ databases">
        <title>Carbohydrate-dependent, anaerobic sulfur respiration: A novel catabolism in halophilic archaea.</title>
        <authorList>
            <person name="Sorokin D.Y."/>
            <person name="Messina E."/>
            <person name="Smedile F."/>
            <person name="La Cono V."/>
            <person name="Hallsworth J.E."/>
            <person name="Yakimov M.M."/>
        </authorList>
    </citation>
    <scope>NUCLEOTIDE SEQUENCE</scope>
    <source>
        <strain evidence="11">HSR-Bgl</strain>
    </source>
</reference>
<dbReference type="GO" id="GO:0046872">
    <property type="term" value="F:metal ion binding"/>
    <property type="evidence" value="ECO:0007669"/>
    <property type="project" value="UniProtKB-KW"/>
</dbReference>
<dbReference type="PANTHER" id="PTHR40088:SF1">
    <property type="entry name" value="PECTATE LYASE PEL9"/>
    <property type="match status" value="1"/>
</dbReference>
<protein>
    <recommendedName>
        <fullName evidence="10">Right handed beta helix domain-containing protein</fullName>
    </recommendedName>
</protein>
<comment type="cofactor">
    <cofactor evidence="1">
        <name>Ca(2+)</name>
        <dbReference type="ChEBI" id="CHEBI:29108"/>
    </cofactor>
</comment>
<keyword evidence="6" id="KW-0106">Calcium</keyword>
<evidence type="ECO:0000256" key="3">
    <source>
        <dbReference type="ARBA" id="ARBA00022525"/>
    </source>
</evidence>
<evidence type="ECO:0000313" key="12">
    <source>
        <dbReference type="Proteomes" id="UP000663305"/>
    </source>
</evidence>
<dbReference type="EMBL" id="CP064789">
    <property type="protein sequence ID" value="QSG11344.1"/>
    <property type="molecule type" value="Genomic_DNA"/>
</dbReference>
<evidence type="ECO:0000256" key="7">
    <source>
        <dbReference type="ARBA" id="ARBA00023239"/>
    </source>
</evidence>
<gene>
    <name evidence="11" type="ORF">HSBGL_0914</name>
</gene>
<dbReference type="SMART" id="SM00710">
    <property type="entry name" value="PbH1"/>
    <property type="match status" value="6"/>
</dbReference>
<dbReference type="Proteomes" id="UP000663305">
    <property type="component" value="Chromosome"/>
</dbReference>
<evidence type="ECO:0000256" key="2">
    <source>
        <dbReference type="ARBA" id="ARBA00004613"/>
    </source>
</evidence>
<evidence type="ECO:0000256" key="8">
    <source>
        <dbReference type="ARBA" id="ARBA00038263"/>
    </source>
</evidence>
<keyword evidence="4" id="KW-0479">Metal-binding</keyword>
<dbReference type="InterPro" id="IPR052052">
    <property type="entry name" value="Polysaccharide_Lyase_9"/>
</dbReference>
<keyword evidence="5" id="KW-0732">Signal</keyword>
<comment type="subcellular location">
    <subcellularLocation>
        <location evidence="2">Secreted</location>
    </subcellularLocation>
</comment>
<evidence type="ECO:0000259" key="10">
    <source>
        <dbReference type="Pfam" id="PF13229"/>
    </source>
</evidence>
<feature type="compositionally biased region" description="Low complexity" evidence="9">
    <location>
        <begin position="31"/>
        <end position="44"/>
    </location>
</feature>
<dbReference type="InterPro" id="IPR011050">
    <property type="entry name" value="Pectin_lyase_fold/virulence"/>
</dbReference>
<keyword evidence="7" id="KW-0456">Lyase</keyword>
<dbReference type="InterPro" id="IPR039448">
    <property type="entry name" value="Beta_helix"/>
</dbReference>
<evidence type="ECO:0000256" key="9">
    <source>
        <dbReference type="SAM" id="MobiDB-lite"/>
    </source>
</evidence>
<organism evidence="11 12">
    <name type="scientific">Halapricum desulfuricans</name>
    <dbReference type="NCBI Taxonomy" id="2841257"/>
    <lineage>
        <taxon>Archaea</taxon>
        <taxon>Methanobacteriati</taxon>
        <taxon>Methanobacteriota</taxon>
        <taxon>Stenosarchaea group</taxon>
        <taxon>Halobacteria</taxon>
        <taxon>Halobacteriales</taxon>
        <taxon>Haloarculaceae</taxon>
        <taxon>Halapricum</taxon>
    </lineage>
</organism>
<dbReference type="Gene3D" id="2.160.20.10">
    <property type="entry name" value="Single-stranded right-handed beta-helix, Pectin lyase-like"/>
    <property type="match status" value="1"/>
</dbReference>
<dbReference type="GO" id="GO:0016837">
    <property type="term" value="F:carbon-oxygen lyase activity, acting on polysaccharides"/>
    <property type="evidence" value="ECO:0007669"/>
    <property type="project" value="TreeGrafter"/>
</dbReference>
<keyword evidence="3" id="KW-0964">Secreted</keyword>
<name>A0A897NFY0_9EURY</name>
<dbReference type="SUPFAM" id="SSF51126">
    <property type="entry name" value="Pectin lyase-like"/>
    <property type="match status" value="1"/>
</dbReference>
<dbReference type="Pfam" id="PF13229">
    <property type="entry name" value="Beta_helix"/>
    <property type="match status" value="1"/>
</dbReference>
<feature type="region of interest" description="Disordered" evidence="9">
    <location>
        <begin position="20"/>
        <end position="44"/>
    </location>
</feature>
<dbReference type="AlphaFoldDB" id="A0A897NFY0"/>
<dbReference type="PANTHER" id="PTHR40088">
    <property type="entry name" value="PECTATE LYASE (EUROFUNG)"/>
    <property type="match status" value="1"/>
</dbReference>
<dbReference type="PROSITE" id="PS51257">
    <property type="entry name" value="PROKAR_LIPOPROTEIN"/>
    <property type="match status" value="1"/>
</dbReference>
<proteinExistence type="inferred from homology"/>
<accession>A0A897NFY0</accession>
<evidence type="ECO:0000313" key="11">
    <source>
        <dbReference type="EMBL" id="QSG11344.1"/>
    </source>
</evidence>
<evidence type="ECO:0000256" key="1">
    <source>
        <dbReference type="ARBA" id="ARBA00001913"/>
    </source>
</evidence>
<dbReference type="GO" id="GO:0005576">
    <property type="term" value="C:extracellular region"/>
    <property type="evidence" value="ECO:0007669"/>
    <property type="project" value="UniProtKB-SubCell"/>
</dbReference>
<dbReference type="InterPro" id="IPR006626">
    <property type="entry name" value="PbH1"/>
</dbReference>
<dbReference type="InterPro" id="IPR012334">
    <property type="entry name" value="Pectin_lyas_fold"/>
</dbReference>
<comment type="similarity">
    <text evidence="8">Belongs to the polysaccharide lyase 9 family.</text>
</comment>